<gene>
    <name evidence="1" type="ORF">DL240_10855</name>
</gene>
<proteinExistence type="predicted"/>
<evidence type="ECO:0000313" key="2">
    <source>
        <dbReference type="Proteomes" id="UP000249169"/>
    </source>
</evidence>
<protein>
    <submittedName>
        <fullName evidence="1">Uncharacterized protein</fullName>
    </submittedName>
</protein>
<dbReference type="PROSITE" id="PS51257">
    <property type="entry name" value="PROKAR_LIPOPROTEIN"/>
    <property type="match status" value="1"/>
</dbReference>
<keyword evidence="2" id="KW-1185">Reference proteome</keyword>
<dbReference type="OrthoDB" id="323141at2"/>
<accession>A0A328C7G1</accession>
<dbReference type="EMBL" id="QHKO01000004">
    <property type="protein sequence ID" value="RAL22340.1"/>
    <property type="molecule type" value="Genomic_DNA"/>
</dbReference>
<organism evidence="1 2">
    <name type="scientific">Lujinxingia litoralis</name>
    <dbReference type="NCBI Taxonomy" id="2211119"/>
    <lineage>
        <taxon>Bacteria</taxon>
        <taxon>Deltaproteobacteria</taxon>
        <taxon>Bradymonadales</taxon>
        <taxon>Lujinxingiaceae</taxon>
        <taxon>Lujinxingia</taxon>
    </lineage>
</organism>
<dbReference type="AlphaFoldDB" id="A0A328C7G1"/>
<dbReference type="Proteomes" id="UP000249169">
    <property type="component" value="Unassembled WGS sequence"/>
</dbReference>
<dbReference type="RefSeq" id="WP_111729911.1">
    <property type="nucleotide sequence ID" value="NZ_QHKO01000004.1"/>
</dbReference>
<reference evidence="1 2" key="1">
    <citation type="submission" date="2018-05" db="EMBL/GenBank/DDBJ databases">
        <title>Lujinxingia marina gen. nov. sp. nov., a new facultative anaerobic member of the class Deltaproteobacteria, and proposal of Lujinxingaceae fam. nov.</title>
        <authorList>
            <person name="Li C.-M."/>
        </authorList>
    </citation>
    <scope>NUCLEOTIDE SEQUENCE [LARGE SCALE GENOMIC DNA]</scope>
    <source>
        <strain evidence="1 2">B210</strain>
    </source>
</reference>
<comment type="caution">
    <text evidence="1">The sequence shown here is derived from an EMBL/GenBank/DDBJ whole genome shotgun (WGS) entry which is preliminary data.</text>
</comment>
<name>A0A328C7G1_9DELT</name>
<sequence length="272" mass="30133">MRVKGWGVVLSVCLLGWMGCEPASDAPSPGAQAAEEMLVEEPGERDQEEALMAPTPEVEGPAGELAAKVYEAHGGPRWPQVKELGFRFVVKAGEEERFAATHDWKVWDGEDRVQWTDNEGQAWDVTVDLASREASEATLDGTPVEGEPLKAAGEAAYQRWVNDAYWLLMPIKVFDPGVSLEYGGEVGEEGQRRQVLELSFEGVGLTPGDRYEVQVDPQTGEVRAWTMHLQGDRPPSTVLWGGYEELGPLRLPLERTWEGGERQIVFDTLRVQ</sequence>
<evidence type="ECO:0000313" key="1">
    <source>
        <dbReference type="EMBL" id="RAL22340.1"/>
    </source>
</evidence>